<feature type="region of interest" description="Disordered" evidence="6">
    <location>
        <begin position="568"/>
        <end position="593"/>
    </location>
</feature>
<feature type="region of interest" description="Disordered" evidence="6">
    <location>
        <begin position="117"/>
        <end position="177"/>
    </location>
</feature>
<evidence type="ECO:0000256" key="1">
    <source>
        <dbReference type="ARBA" id="ARBA00004572"/>
    </source>
</evidence>
<keyword evidence="5" id="KW-0496">Mitochondrion</keyword>
<keyword evidence="2" id="KW-0547">Nucleotide-binding</keyword>
<feature type="compositionally biased region" description="Pro residues" evidence="6">
    <location>
        <begin position="315"/>
        <end position="330"/>
    </location>
</feature>
<sequence>MEPSGGNNNTNDITKRSNVNMNIQETKEKEDEGIEKQQTCTEEPSNIIASSNSQVTMSQSGAGDVGGVDSVSNVSGDSGLPITPQQVGGSNTPVKDGIQPMMVIDDMDILPSSNTLEDEVDEDDEDDINDDSTIPFKLYHHGSDEADDTPIEDDDNDEENSNNSNNNSNNNNNNNRNNQEHILFLLKNYKKYKKSSGNTSLSPTTLSQDNNKKRKLHLSSNLISKKLQESALKKFKKLKNDLSSSSQKESNTATDSFIDHQNKPMYIPYSMPSHPPPPPPHPIWNGAYWSTQQPPPQNHQFQYMPYEHYYNYSYPPPPPPPPLPQPPQPQPNFTNFVLKSPSTPSSSTTSVGRIIPPSPTLTTPQRLHSYSTISPIGTKNHNDSNNSSTIDQQQQPNYSQLLKEKPYINKGNNCVIWGAFLNMEHDTLHFATGHTFTIGQYGCSYIIDNGLIQGTSCRISSYVSDSSSVIFEAFQPELFKINGKQLQSNRKTLILKSLDEIKIATKPNEITLVYMSSLDLISNKFKKSNNFINSNNNSCSSSSVSNNSNNNSSAFQLPSSTLFSSPLKGSTLSDSNNSTSVSSSTSPVLSGSESNSSFLNINQNIDNKGILVPLPPIMRSTNSNSAEAIQTQDQIQNGDIKRRSRVVTRNALDILLNPIQSSIGSNQTNTTNTTTINNNNNNINNNNNNCVTKANCAFDKDQLNSYFKSLVVNPDDTQFNLDNFPYYLSQENKEILSNTGNFFLKNTEFTKYSNDISSLNKRILIDGPPGSDICQNTLIKAIAKQFNAYLFVLDSSCFEVKFKNPNYVPSSNNIIKTPTSSNTPTTGILNTPTSSNNNINNNSNNNINVIFKTPTNNVNNQSTSSQTPSTIGSTSLDDLEMKPHLYPYTIKSHIIASRKKFQLGDKVKFLPASSTVGTGVSPYTSEYRKLLAPPQSLKGRVVIANDHPNNKVGVKFEKGFVGANNLNGHIQENLGYFANSYDLKLDEYESETSYDYFMVSNLLEYLQKLSNPTILYLKEPEKTILSSYDRYVIFKNEYSKFLTKAPILLMSSTVTTDLSNRRDKSNNIGSIPTFILGNGIGGSGPIGGSAPSSSSMNSSRFLRYLDTPPSLDAASSNIFHSPSGFPNKSNLFDIDRVSFRGGVGGVNGIGGNGTAFDNGNSLTSTSTFATHALPSKILKVLYKLFPNRIVIQPPMDKTLLEGWKASIERDTETLRYETNLCHIKKIFQKNNLAVKDEKDLESLPTLKKQIYSIHQLDQIIGWSLTYTFSTNNNSNNSSNNNDISMIEIIQDRLIIPTKSLQYGISLLELVENSNNPSKPKLQVLKDLEPDNEFEKKLLPEVITPDEISVKFDDIGALDKAKEILRELVMLPLQRPELFRRGNLSKPSKGILLFGPPGTGKTLLAKAVANESGANFINISMSSLGSKWFGEGEKFARAVFTLASKISPCVIFIDEVDSILGKRDKNEHEAMRKIKNEFMQMWDGLKTKENERVLILAATNRPFDIDDAVLRRLSRKLLIDLPDEENRVKILSIILQNECLSEDFDIRAIAKATPGYSGSDLKNLSISAAYQPIRDLLKLEKENQVKGISNEGLTLRPINNQDFQKSLKDISSSVSEDSSSVAELRKWDEMYGESSNGSRKSNIPSYYM</sequence>
<evidence type="ECO:0000256" key="3">
    <source>
        <dbReference type="ARBA" id="ARBA00022787"/>
    </source>
</evidence>
<feature type="compositionally biased region" description="Polar residues" evidence="6">
    <location>
        <begin position="360"/>
        <end position="395"/>
    </location>
</feature>
<dbReference type="InterPro" id="IPR003960">
    <property type="entry name" value="ATPase_AAA_CS"/>
</dbReference>
<feature type="compositionally biased region" description="Low complexity" evidence="6">
    <location>
        <begin position="58"/>
        <end position="79"/>
    </location>
</feature>
<feature type="compositionally biased region" description="Low complexity" evidence="6">
    <location>
        <begin position="668"/>
        <end position="684"/>
    </location>
</feature>
<feature type="compositionally biased region" description="Polar residues" evidence="6">
    <location>
        <begin position="199"/>
        <end position="209"/>
    </location>
</feature>
<dbReference type="PANTHER" id="PTHR45644">
    <property type="entry name" value="AAA ATPASE, PUTATIVE (AFU_ORTHOLOGUE AFUA_2G12920)-RELATED-RELATED"/>
    <property type="match status" value="1"/>
</dbReference>
<dbReference type="Gene3D" id="1.10.8.60">
    <property type="match status" value="1"/>
</dbReference>
<evidence type="ECO:0000313" key="9">
    <source>
        <dbReference type="Proteomes" id="UP000076078"/>
    </source>
</evidence>
<feature type="region of interest" description="Disordered" evidence="6">
    <location>
        <begin position="194"/>
        <end position="214"/>
    </location>
</feature>
<protein>
    <recommendedName>
        <fullName evidence="7">AAA+ ATPase domain-containing protein</fullName>
    </recommendedName>
</protein>
<dbReference type="STRING" id="361077.A0A152A4C2"/>
<comment type="subcellular location">
    <subcellularLocation>
        <location evidence="1">Mitochondrion outer membrane</location>
        <topology evidence="1">Single-pass membrane protein</topology>
    </subcellularLocation>
</comment>
<feature type="region of interest" description="Disordered" evidence="6">
    <location>
        <begin position="238"/>
        <end position="278"/>
    </location>
</feature>
<dbReference type="InterPro" id="IPR027417">
    <property type="entry name" value="P-loop_NTPase"/>
</dbReference>
<dbReference type="Gene3D" id="3.40.50.300">
    <property type="entry name" value="P-loop containing nucleotide triphosphate hydrolases"/>
    <property type="match status" value="1"/>
</dbReference>
<keyword evidence="9" id="KW-1185">Reference proteome</keyword>
<dbReference type="Pfam" id="PF00004">
    <property type="entry name" value="AAA"/>
    <property type="match status" value="1"/>
</dbReference>
<evidence type="ECO:0000313" key="8">
    <source>
        <dbReference type="EMBL" id="KYR01092.1"/>
    </source>
</evidence>
<gene>
    <name evidence="8" type="ORF">DLAC_02190</name>
</gene>
<dbReference type="GO" id="GO:0016887">
    <property type="term" value="F:ATP hydrolysis activity"/>
    <property type="evidence" value="ECO:0007669"/>
    <property type="project" value="InterPro"/>
</dbReference>
<keyword evidence="3" id="KW-0472">Membrane</keyword>
<dbReference type="GO" id="GO:0005524">
    <property type="term" value="F:ATP binding"/>
    <property type="evidence" value="ECO:0007669"/>
    <property type="project" value="UniProtKB-KW"/>
</dbReference>
<dbReference type="InterPro" id="IPR003593">
    <property type="entry name" value="AAA+_ATPase"/>
</dbReference>
<feature type="compositionally biased region" description="Acidic residues" evidence="6">
    <location>
        <begin position="145"/>
        <end position="160"/>
    </location>
</feature>
<evidence type="ECO:0000256" key="4">
    <source>
        <dbReference type="ARBA" id="ARBA00022840"/>
    </source>
</evidence>
<proteinExistence type="predicted"/>
<feature type="compositionally biased region" description="Polar residues" evidence="6">
    <location>
        <begin position="83"/>
        <end position="93"/>
    </location>
</feature>
<dbReference type="GO" id="GO:0005741">
    <property type="term" value="C:mitochondrial outer membrane"/>
    <property type="evidence" value="ECO:0007669"/>
    <property type="project" value="UniProtKB-SubCell"/>
</dbReference>
<dbReference type="FunFam" id="3.40.50.300:FF:000416">
    <property type="entry name" value="p-loop nucleoside triphosphate hydrolase superfamily protein"/>
    <property type="match status" value="1"/>
</dbReference>
<feature type="compositionally biased region" description="Polar residues" evidence="6">
    <location>
        <begin position="1"/>
        <end position="24"/>
    </location>
</feature>
<comment type="caution">
    <text evidence="8">The sequence shown here is derived from an EMBL/GenBank/DDBJ whole genome shotgun (WGS) entry which is preliminary data.</text>
</comment>
<dbReference type="PROSITE" id="PS00674">
    <property type="entry name" value="AAA"/>
    <property type="match status" value="1"/>
</dbReference>
<feature type="compositionally biased region" description="Low complexity" evidence="6">
    <location>
        <begin position="161"/>
        <end position="177"/>
    </location>
</feature>
<feature type="compositionally biased region" description="Low complexity" evidence="6">
    <location>
        <begin position="569"/>
        <end position="593"/>
    </location>
</feature>
<accession>A0A152A4C2</accession>
<dbReference type="PANTHER" id="PTHR45644:SF56">
    <property type="entry name" value="AAA ATPASE, PUTATIVE (AFU_ORTHOLOGUE AFUA_2G12920)-RELATED"/>
    <property type="match status" value="1"/>
</dbReference>
<name>A0A152A4C2_TIELA</name>
<feature type="compositionally biased region" description="Polar residues" evidence="6">
    <location>
        <begin position="241"/>
        <end position="255"/>
    </location>
</feature>
<feature type="compositionally biased region" description="Low complexity" evidence="6">
    <location>
        <begin position="340"/>
        <end position="350"/>
    </location>
</feature>
<keyword evidence="3" id="KW-1000">Mitochondrion outer membrane</keyword>
<evidence type="ECO:0000256" key="6">
    <source>
        <dbReference type="SAM" id="MobiDB-lite"/>
    </source>
</evidence>
<feature type="compositionally biased region" description="Acidic residues" evidence="6">
    <location>
        <begin position="117"/>
        <end position="130"/>
    </location>
</feature>
<keyword evidence="4" id="KW-0067">ATP-binding</keyword>
<dbReference type="InterPro" id="IPR051701">
    <property type="entry name" value="Mito_OM_Translocase_MSP1"/>
</dbReference>
<evidence type="ECO:0000259" key="7">
    <source>
        <dbReference type="SMART" id="SM00382"/>
    </source>
</evidence>
<feature type="domain" description="AAA+ ATPase" evidence="7">
    <location>
        <begin position="1386"/>
        <end position="1522"/>
    </location>
</feature>
<organism evidence="8 9">
    <name type="scientific">Tieghemostelium lacteum</name>
    <name type="common">Slime mold</name>
    <name type="synonym">Dictyostelium lacteum</name>
    <dbReference type="NCBI Taxonomy" id="361077"/>
    <lineage>
        <taxon>Eukaryota</taxon>
        <taxon>Amoebozoa</taxon>
        <taxon>Evosea</taxon>
        <taxon>Eumycetozoa</taxon>
        <taxon>Dictyostelia</taxon>
        <taxon>Dictyosteliales</taxon>
        <taxon>Raperosteliaceae</taxon>
        <taxon>Tieghemostelium</taxon>
    </lineage>
</organism>
<dbReference type="Proteomes" id="UP000076078">
    <property type="component" value="Unassembled WGS sequence"/>
</dbReference>
<dbReference type="InParanoid" id="A0A152A4C2"/>
<feature type="region of interest" description="Disordered" evidence="6">
    <location>
        <begin position="664"/>
        <end position="684"/>
    </location>
</feature>
<dbReference type="EMBL" id="LODT01000011">
    <property type="protein sequence ID" value="KYR01092.1"/>
    <property type="molecule type" value="Genomic_DNA"/>
</dbReference>
<evidence type="ECO:0000256" key="2">
    <source>
        <dbReference type="ARBA" id="ARBA00022741"/>
    </source>
</evidence>
<feature type="compositionally biased region" description="Polar residues" evidence="6">
    <location>
        <begin position="36"/>
        <end position="57"/>
    </location>
</feature>
<dbReference type="InterPro" id="IPR041569">
    <property type="entry name" value="AAA_lid_3"/>
</dbReference>
<reference evidence="8 9" key="1">
    <citation type="submission" date="2015-12" db="EMBL/GenBank/DDBJ databases">
        <title>Dictyostelia acquired genes for synthesis and detection of signals that induce cell-type specialization by lateral gene transfer from prokaryotes.</title>
        <authorList>
            <person name="Gloeckner G."/>
            <person name="Schaap P."/>
        </authorList>
    </citation>
    <scope>NUCLEOTIDE SEQUENCE [LARGE SCALE GENOMIC DNA]</scope>
    <source>
        <strain evidence="8 9">TK</strain>
    </source>
</reference>
<dbReference type="InterPro" id="IPR003959">
    <property type="entry name" value="ATPase_AAA_core"/>
</dbReference>
<dbReference type="SMART" id="SM00382">
    <property type="entry name" value="AAA"/>
    <property type="match status" value="1"/>
</dbReference>
<feature type="region of interest" description="Disordered" evidence="6">
    <location>
        <begin position="1"/>
        <end position="99"/>
    </location>
</feature>
<evidence type="ECO:0000256" key="5">
    <source>
        <dbReference type="ARBA" id="ARBA00023128"/>
    </source>
</evidence>
<feature type="region of interest" description="Disordered" evidence="6">
    <location>
        <begin position="315"/>
        <end position="395"/>
    </location>
</feature>
<dbReference type="Pfam" id="PF17862">
    <property type="entry name" value="AAA_lid_3"/>
    <property type="match status" value="1"/>
</dbReference>
<dbReference type="SUPFAM" id="SSF52540">
    <property type="entry name" value="P-loop containing nucleoside triphosphate hydrolases"/>
    <property type="match status" value="1"/>
</dbReference>
<dbReference type="OrthoDB" id="10254455at2759"/>